<protein>
    <submittedName>
        <fullName evidence="1">Uncharacterized protein</fullName>
    </submittedName>
</protein>
<reference evidence="1 2" key="1">
    <citation type="journal article" date="2023" name="Microorganisms">
        <title>Isolation and Genomic Characteristics of Cat-Borne Campylobacter felis sp. nov. and Sheep-Borne Campylobacter ovis sp. nov.</title>
        <authorList>
            <person name="Wang H."/>
            <person name="Li Y."/>
            <person name="Gu Y."/>
            <person name="Zhou G."/>
            <person name="Chen X."/>
            <person name="Zhang X."/>
            <person name="Shao Z."/>
            <person name="Zhang J."/>
            <person name="Zhang M."/>
        </authorList>
    </citation>
    <scope>NUCLEOTIDE SEQUENCE [LARGE SCALE GENOMIC DNA]</scope>
    <source>
        <strain evidence="1 2">XJK30-2</strain>
    </source>
</reference>
<keyword evidence="2" id="KW-1185">Reference proteome</keyword>
<comment type="caution">
    <text evidence="1">The sequence shown here is derived from an EMBL/GenBank/DDBJ whole genome shotgun (WGS) entry which is preliminary data.</text>
</comment>
<gene>
    <name evidence="1" type="ORF">NYG90_00815</name>
</gene>
<dbReference type="EMBL" id="JANURN010000001">
    <property type="protein sequence ID" value="MDL0081234.1"/>
    <property type="molecule type" value="Genomic_DNA"/>
</dbReference>
<evidence type="ECO:0000313" key="2">
    <source>
        <dbReference type="Proteomes" id="UP001173802"/>
    </source>
</evidence>
<sequence>MPKSLHIVVCTHQAGYIYGSEILRPIIVGAANMGEDKIQSLQKSIAAKTGGGGADFARF</sequence>
<dbReference type="Proteomes" id="UP001173802">
    <property type="component" value="Unassembled WGS sequence"/>
</dbReference>
<evidence type="ECO:0000313" key="1">
    <source>
        <dbReference type="EMBL" id="MDL0081234.1"/>
    </source>
</evidence>
<proteinExistence type="predicted"/>
<name>A0ACC6FPT7_9HELI</name>
<accession>A0ACC6FPT7</accession>
<organism evidence="1 2">
    <name type="scientific">Helicobacter zhangjianzhongii</name>
    <dbReference type="NCBI Taxonomy" id="2974574"/>
    <lineage>
        <taxon>Bacteria</taxon>
        <taxon>Pseudomonadati</taxon>
        <taxon>Campylobacterota</taxon>
        <taxon>Epsilonproteobacteria</taxon>
        <taxon>Campylobacterales</taxon>
        <taxon>Helicobacteraceae</taxon>
        <taxon>Helicobacter</taxon>
    </lineage>
</organism>